<reference evidence="2 3" key="1">
    <citation type="submission" date="2019-03" db="EMBL/GenBank/DDBJ databases">
        <title>Genomic Encyclopedia of Archaeal and Bacterial Type Strains, Phase II (KMG-II): from individual species to whole genera.</title>
        <authorList>
            <person name="Goeker M."/>
        </authorList>
    </citation>
    <scope>NUCLEOTIDE SEQUENCE [LARGE SCALE GENOMIC DNA]</scope>
    <source>
        <strain evidence="2 3">DSM 45499</strain>
    </source>
</reference>
<name>A0A4R7VNB9_9PSEU</name>
<comment type="caution">
    <text evidence="2">The sequence shown here is derived from an EMBL/GenBank/DDBJ whole genome shotgun (WGS) entry which is preliminary data.</text>
</comment>
<feature type="compositionally biased region" description="Polar residues" evidence="1">
    <location>
        <begin position="41"/>
        <end position="53"/>
    </location>
</feature>
<dbReference type="Proteomes" id="UP000294927">
    <property type="component" value="Unassembled WGS sequence"/>
</dbReference>
<dbReference type="EMBL" id="SOCP01000006">
    <property type="protein sequence ID" value="TDV50818.1"/>
    <property type="molecule type" value="Genomic_DNA"/>
</dbReference>
<evidence type="ECO:0000313" key="2">
    <source>
        <dbReference type="EMBL" id="TDV50818.1"/>
    </source>
</evidence>
<keyword evidence="3" id="KW-1185">Reference proteome</keyword>
<organism evidence="2 3">
    <name type="scientific">Actinophytocola oryzae</name>
    <dbReference type="NCBI Taxonomy" id="502181"/>
    <lineage>
        <taxon>Bacteria</taxon>
        <taxon>Bacillati</taxon>
        <taxon>Actinomycetota</taxon>
        <taxon>Actinomycetes</taxon>
        <taxon>Pseudonocardiales</taxon>
        <taxon>Pseudonocardiaceae</taxon>
    </lineage>
</organism>
<sequence>MTRRAYGRCACLPARRGFRPRSCRSGLFGSRRVTTTMVVGTASRSAPRCSTTGCEPPARATAEPSRSTSSSALSPLSATNRPPSRSRGALHAQSRASGATARAMTTSAPASCRLMAGSSARPRTTLADSERVSTTSVSHATRRAIGSRSVTSRSGRAMMRGTPGNPAPDPRSTTRAPSGRADAITAELRMCRSQRRSTSRGPIKPRSTPTAASSSVNRTAAVRLSPKTVVAICGGCFT</sequence>
<gene>
    <name evidence="2" type="ORF">CLV71_106160</name>
</gene>
<dbReference type="AlphaFoldDB" id="A0A4R7VNB9"/>
<evidence type="ECO:0000256" key="1">
    <source>
        <dbReference type="SAM" id="MobiDB-lite"/>
    </source>
</evidence>
<protein>
    <submittedName>
        <fullName evidence="2">Uncharacterized protein</fullName>
    </submittedName>
</protein>
<proteinExistence type="predicted"/>
<feature type="compositionally biased region" description="Polar residues" evidence="1">
    <location>
        <begin position="207"/>
        <end position="218"/>
    </location>
</feature>
<accession>A0A4R7VNB9</accession>
<feature type="region of interest" description="Disordered" evidence="1">
    <location>
        <begin position="41"/>
        <end position="179"/>
    </location>
</feature>
<feature type="region of interest" description="Disordered" evidence="1">
    <location>
        <begin position="191"/>
        <end position="219"/>
    </location>
</feature>
<feature type="compositionally biased region" description="Low complexity" evidence="1">
    <location>
        <begin position="58"/>
        <end position="78"/>
    </location>
</feature>
<evidence type="ECO:0000313" key="3">
    <source>
        <dbReference type="Proteomes" id="UP000294927"/>
    </source>
</evidence>